<dbReference type="PRINTS" id="PR00261">
    <property type="entry name" value="LDLRECEPTOR"/>
</dbReference>
<dbReference type="InterPro" id="IPR002172">
    <property type="entry name" value="LDrepeatLR_classA_rpt"/>
</dbReference>
<dbReference type="GO" id="GO:0043235">
    <property type="term" value="C:receptor complex"/>
    <property type="evidence" value="ECO:0007669"/>
    <property type="project" value="TreeGrafter"/>
</dbReference>
<comment type="caution">
    <text evidence="2">Lacks conserved residue(s) required for the propagation of feature annotation.</text>
</comment>
<evidence type="ECO:0000313" key="5">
    <source>
        <dbReference type="Proteomes" id="UP000887568"/>
    </source>
</evidence>
<reference evidence="4" key="1">
    <citation type="submission" date="2022-11" db="UniProtKB">
        <authorList>
            <consortium name="EnsemblMetazoa"/>
        </authorList>
    </citation>
    <scope>IDENTIFICATION</scope>
</reference>
<dbReference type="Pfam" id="PF00057">
    <property type="entry name" value="Ldl_recept_a"/>
    <property type="match status" value="1"/>
</dbReference>
<evidence type="ECO:0000256" key="1">
    <source>
        <dbReference type="ARBA" id="ARBA00023157"/>
    </source>
</evidence>
<dbReference type="AlphaFoldDB" id="A0A914BJS2"/>
<dbReference type="Gene3D" id="2.40.128.620">
    <property type="match status" value="1"/>
</dbReference>
<name>A0A914BJS2_PATMI</name>
<feature type="transmembrane region" description="Helical" evidence="3">
    <location>
        <begin position="347"/>
        <end position="376"/>
    </location>
</feature>
<evidence type="ECO:0008006" key="6">
    <source>
        <dbReference type="Google" id="ProtNLM"/>
    </source>
</evidence>
<keyword evidence="1 2" id="KW-1015">Disulfide bond</keyword>
<dbReference type="PROSITE" id="PS50068">
    <property type="entry name" value="LDLRA_2"/>
    <property type="match status" value="2"/>
</dbReference>
<protein>
    <recommendedName>
        <fullName evidence="6">CUB domain-containing protein</fullName>
    </recommendedName>
</protein>
<dbReference type="InterPro" id="IPR051221">
    <property type="entry name" value="LDLR-related"/>
</dbReference>
<accession>A0A914BJS2</accession>
<evidence type="ECO:0000256" key="2">
    <source>
        <dbReference type="PROSITE-ProRule" id="PRU00124"/>
    </source>
</evidence>
<dbReference type="GeneID" id="119744354"/>
<keyword evidence="3" id="KW-1133">Transmembrane helix</keyword>
<sequence length="385" mass="42906">MIMTMAHQDINMPIYWIMLTAVIVGTSVAIDHWPDSLYDGYDMVGSTCVVSYTSTEYISSSRGALVYSMIGSQYSVGTCYYIFYTADDGRLLVDAEKMGLDGTGACLNFEESSDSSFNRRRQLARYCGNTLFQVNTTKRYLKIKFDSSSYTDKAEFRLVVSPFFEGGVSIETFNCDDGYNISKDMRSDGHQNCPDNSDEKGASALPCSSRMLSCGESGPCIAKDWKCDRIPDCPNASDEEGCIYKCPGSSSNGESYQLECQDKSGCFSQYERCRGNSYSECDDGSANKYCDACDGYNDYYYFANEPHFDSYCPMTRTCMTAEQFCDGTTDCPNGADEEYNLCHPSIYWYWTGGQLAGLFIGFIIFTVVVVVVVAVVHKKCRKQVG</sequence>
<proteinExistence type="predicted"/>
<dbReference type="SUPFAM" id="SSF57424">
    <property type="entry name" value="LDL receptor-like module"/>
    <property type="match status" value="3"/>
</dbReference>
<dbReference type="PANTHER" id="PTHR22722">
    <property type="entry name" value="LOW-DENSITY LIPOPROTEIN RECEPTOR-RELATED PROTEIN 2-RELATED"/>
    <property type="match status" value="1"/>
</dbReference>
<dbReference type="Gene3D" id="2.60.120.290">
    <property type="entry name" value="Spermadhesin, CUB domain"/>
    <property type="match status" value="1"/>
</dbReference>
<organism evidence="4 5">
    <name type="scientific">Patiria miniata</name>
    <name type="common">Bat star</name>
    <name type="synonym">Asterina miniata</name>
    <dbReference type="NCBI Taxonomy" id="46514"/>
    <lineage>
        <taxon>Eukaryota</taxon>
        <taxon>Metazoa</taxon>
        <taxon>Echinodermata</taxon>
        <taxon>Eleutherozoa</taxon>
        <taxon>Asterozoa</taxon>
        <taxon>Asteroidea</taxon>
        <taxon>Valvatacea</taxon>
        <taxon>Valvatida</taxon>
        <taxon>Asterinidae</taxon>
        <taxon>Patiria</taxon>
    </lineage>
</organism>
<dbReference type="OMA" id="FANEPHF"/>
<dbReference type="OrthoDB" id="5870811at2759"/>
<keyword evidence="5" id="KW-1185">Reference proteome</keyword>
<dbReference type="Proteomes" id="UP000887568">
    <property type="component" value="Unplaced"/>
</dbReference>
<dbReference type="EnsemblMetazoa" id="XM_038220237.1">
    <property type="protein sequence ID" value="XP_038076165.1"/>
    <property type="gene ID" value="LOC119744354"/>
</dbReference>
<keyword evidence="3" id="KW-0812">Transmembrane</keyword>
<feature type="transmembrane region" description="Helical" evidence="3">
    <location>
        <begin position="12"/>
        <end position="30"/>
    </location>
</feature>
<dbReference type="InterPro" id="IPR036055">
    <property type="entry name" value="LDL_receptor-like_sf"/>
</dbReference>
<keyword evidence="3" id="KW-0472">Membrane</keyword>
<evidence type="ECO:0000256" key="3">
    <source>
        <dbReference type="SAM" id="Phobius"/>
    </source>
</evidence>
<dbReference type="CDD" id="cd00112">
    <property type="entry name" value="LDLa"/>
    <property type="match status" value="2"/>
</dbReference>
<dbReference type="GO" id="GO:0005886">
    <property type="term" value="C:plasma membrane"/>
    <property type="evidence" value="ECO:0007669"/>
    <property type="project" value="TreeGrafter"/>
</dbReference>
<dbReference type="Gene3D" id="4.10.400.10">
    <property type="entry name" value="Low-density Lipoprotein Receptor"/>
    <property type="match status" value="2"/>
</dbReference>
<dbReference type="InterPro" id="IPR035914">
    <property type="entry name" value="Sperma_CUB_dom_sf"/>
</dbReference>
<feature type="disulfide bond" evidence="2">
    <location>
        <begin position="227"/>
        <end position="242"/>
    </location>
</feature>
<dbReference type="SUPFAM" id="SSF49854">
    <property type="entry name" value="Spermadhesin, CUB domain"/>
    <property type="match status" value="1"/>
</dbReference>
<dbReference type="RefSeq" id="XP_038076165.1">
    <property type="nucleotide sequence ID" value="XM_038220237.1"/>
</dbReference>
<dbReference type="SMART" id="SM00192">
    <property type="entry name" value="LDLa"/>
    <property type="match status" value="3"/>
</dbReference>
<evidence type="ECO:0000313" key="4">
    <source>
        <dbReference type="EnsemblMetazoa" id="XP_038076165.1"/>
    </source>
</evidence>